<keyword evidence="4" id="KW-0966">Cell projection</keyword>
<comment type="caution">
    <text evidence="4">The sequence shown here is derived from an EMBL/GenBank/DDBJ whole genome shotgun (WGS) entry which is preliminary data.</text>
</comment>
<dbReference type="OrthoDB" id="293868at2759"/>
<keyword evidence="4" id="KW-0969">Cilium</keyword>
<reference evidence="4" key="2">
    <citation type="submission" date="2021-04" db="EMBL/GenBank/DDBJ databases">
        <authorList>
            <person name="Podell S."/>
        </authorList>
    </citation>
    <scope>NUCLEOTIDE SEQUENCE</scope>
    <source>
        <strain evidence="4">Hildebrandi</strain>
    </source>
</reference>
<keyword evidence="4" id="KW-0282">Flagellum</keyword>
<feature type="signal peptide" evidence="2">
    <location>
        <begin position="1"/>
        <end position="23"/>
    </location>
</feature>
<reference evidence="4" key="1">
    <citation type="journal article" date="2021" name="Sci. Rep.">
        <title>Diploid genomic architecture of Nitzschia inconspicua, an elite biomass production diatom.</title>
        <authorList>
            <person name="Oliver A."/>
            <person name="Podell S."/>
            <person name="Pinowska A."/>
            <person name="Traller J.C."/>
            <person name="Smith S.R."/>
            <person name="McClure R."/>
            <person name="Beliaev A."/>
            <person name="Bohutskyi P."/>
            <person name="Hill E.A."/>
            <person name="Rabines A."/>
            <person name="Zheng H."/>
            <person name="Allen L.Z."/>
            <person name="Kuo A."/>
            <person name="Grigoriev I.V."/>
            <person name="Allen A.E."/>
            <person name="Hazlebeck D."/>
            <person name="Allen E.E."/>
        </authorList>
    </citation>
    <scope>NUCLEOTIDE SEQUENCE</scope>
    <source>
        <strain evidence="4">Hildebrandi</strain>
    </source>
</reference>
<dbReference type="InterPro" id="IPR002048">
    <property type="entry name" value="EF_hand_dom"/>
</dbReference>
<feature type="domain" description="EF-hand" evidence="3">
    <location>
        <begin position="199"/>
        <end position="225"/>
    </location>
</feature>
<evidence type="ECO:0000256" key="1">
    <source>
        <dbReference type="SAM" id="Coils"/>
    </source>
</evidence>
<dbReference type="InterPro" id="IPR018247">
    <property type="entry name" value="EF_Hand_1_Ca_BS"/>
</dbReference>
<gene>
    <name evidence="4" type="ORF">IV203_018415</name>
</gene>
<dbReference type="EMBL" id="JAGRRH010000003">
    <property type="protein sequence ID" value="KAG7372272.1"/>
    <property type="molecule type" value="Genomic_DNA"/>
</dbReference>
<sequence>MRRFYALLCRAVVMAMLVMIASSQNSYAQDGYDDYADYQDYAGGEYQDDSLYYDYAQRKESQIDGGRGGGGGMVGMGKLVLTGAVSWILGARVHTGRANKKLKRKHQSEQKKLYTQYYNDVYKLSEQNSQLQKQIEELMDLVRSTEAKAELEALQRDYDEFKQPDLDGDDRISRAEFNMYVKNYLSNYPGLSEKDYPKFDDFDHDGDGYVSFQEYSQQMALQAEQAELEQLYGGGSDSTQKARALQDLYNSAKGGSLYG</sequence>
<evidence type="ECO:0000256" key="2">
    <source>
        <dbReference type="SAM" id="SignalP"/>
    </source>
</evidence>
<keyword evidence="2" id="KW-0732">Signal</keyword>
<dbReference type="PROSITE" id="PS00018">
    <property type="entry name" value="EF_HAND_1"/>
    <property type="match status" value="2"/>
</dbReference>
<evidence type="ECO:0000313" key="5">
    <source>
        <dbReference type="Proteomes" id="UP000693970"/>
    </source>
</evidence>
<name>A0A9K3M1L9_9STRA</name>
<organism evidence="4 5">
    <name type="scientific">Nitzschia inconspicua</name>
    <dbReference type="NCBI Taxonomy" id="303405"/>
    <lineage>
        <taxon>Eukaryota</taxon>
        <taxon>Sar</taxon>
        <taxon>Stramenopiles</taxon>
        <taxon>Ochrophyta</taxon>
        <taxon>Bacillariophyta</taxon>
        <taxon>Bacillariophyceae</taxon>
        <taxon>Bacillariophycidae</taxon>
        <taxon>Bacillariales</taxon>
        <taxon>Bacillariaceae</taxon>
        <taxon>Nitzschia</taxon>
    </lineage>
</organism>
<proteinExistence type="predicted"/>
<keyword evidence="1" id="KW-0175">Coiled coil</keyword>
<feature type="chain" id="PRO_5039886346" evidence="2">
    <location>
        <begin position="24"/>
        <end position="259"/>
    </location>
</feature>
<dbReference type="AlphaFoldDB" id="A0A9K3M1L9"/>
<dbReference type="GO" id="GO:0005509">
    <property type="term" value="F:calcium ion binding"/>
    <property type="evidence" value="ECO:0007669"/>
    <property type="project" value="InterPro"/>
</dbReference>
<feature type="coiled-coil region" evidence="1">
    <location>
        <begin position="121"/>
        <end position="148"/>
    </location>
</feature>
<accession>A0A9K3M1L9</accession>
<protein>
    <submittedName>
        <fullName evidence="4">Flagellar calcium-binding protein</fullName>
    </submittedName>
</protein>
<evidence type="ECO:0000313" key="4">
    <source>
        <dbReference type="EMBL" id="KAG7372272.1"/>
    </source>
</evidence>
<dbReference type="PROSITE" id="PS50222">
    <property type="entry name" value="EF_HAND_2"/>
    <property type="match status" value="1"/>
</dbReference>
<keyword evidence="5" id="KW-1185">Reference proteome</keyword>
<dbReference type="Pfam" id="PF13202">
    <property type="entry name" value="EF-hand_5"/>
    <property type="match status" value="1"/>
</dbReference>
<dbReference type="Proteomes" id="UP000693970">
    <property type="component" value="Unassembled WGS sequence"/>
</dbReference>
<evidence type="ECO:0000259" key="3">
    <source>
        <dbReference type="PROSITE" id="PS50222"/>
    </source>
</evidence>